<proteinExistence type="predicted"/>
<name>A0ABY1P9I3_9RHOB</name>
<gene>
    <name evidence="1" type="ORF">SAMN06265373_106228</name>
</gene>
<protein>
    <submittedName>
        <fullName evidence="1">Uncharacterized protein</fullName>
    </submittedName>
</protein>
<dbReference type="Proteomes" id="UP001157961">
    <property type="component" value="Unassembled WGS sequence"/>
</dbReference>
<dbReference type="RefSeq" id="WP_283427068.1">
    <property type="nucleotide sequence ID" value="NZ_FXTY01000006.1"/>
</dbReference>
<evidence type="ECO:0000313" key="2">
    <source>
        <dbReference type="Proteomes" id="UP001157961"/>
    </source>
</evidence>
<comment type="caution">
    <text evidence="1">The sequence shown here is derived from an EMBL/GenBank/DDBJ whole genome shotgun (WGS) entry which is preliminary data.</text>
</comment>
<evidence type="ECO:0000313" key="1">
    <source>
        <dbReference type="EMBL" id="SMP29503.1"/>
    </source>
</evidence>
<reference evidence="1 2" key="1">
    <citation type="submission" date="2017-05" db="EMBL/GenBank/DDBJ databases">
        <authorList>
            <person name="Varghese N."/>
            <person name="Submissions S."/>
        </authorList>
    </citation>
    <scope>NUCLEOTIDE SEQUENCE [LARGE SCALE GENOMIC DNA]</scope>
    <source>
        <strain evidence="1 2">DSM 29734</strain>
    </source>
</reference>
<keyword evidence="2" id="KW-1185">Reference proteome</keyword>
<dbReference type="EMBL" id="FXTY01000006">
    <property type="protein sequence ID" value="SMP29503.1"/>
    <property type="molecule type" value="Genomic_DNA"/>
</dbReference>
<sequence length="52" mass="5450">MIETAPNARTQQAYSDAHAARSAAFVGLFKALFGGKSVPLNQGVLTEPSRCA</sequence>
<accession>A0ABY1P9I3</accession>
<organism evidence="1 2">
    <name type="scientific">Shimia sagamensis</name>
    <dbReference type="NCBI Taxonomy" id="1566352"/>
    <lineage>
        <taxon>Bacteria</taxon>
        <taxon>Pseudomonadati</taxon>
        <taxon>Pseudomonadota</taxon>
        <taxon>Alphaproteobacteria</taxon>
        <taxon>Rhodobacterales</taxon>
        <taxon>Roseobacteraceae</taxon>
    </lineage>
</organism>